<dbReference type="EMBL" id="QEAQ01000129">
    <property type="protein sequence ID" value="TPX55080.1"/>
    <property type="molecule type" value="Genomic_DNA"/>
</dbReference>
<dbReference type="Proteomes" id="UP000318582">
    <property type="component" value="Unassembled WGS sequence"/>
</dbReference>
<evidence type="ECO:0000256" key="1">
    <source>
        <dbReference type="PROSITE-ProRule" id="PRU10141"/>
    </source>
</evidence>
<evidence type="ECO:0000313" key="4">
    <source>
        <dbReference type="Proteomes" id="UP000318582"/>
    </source>
</evidence>
<dbReference type="InterPro" id="IPR000719">
    <property type="entry name" value="Prot_kinase_dom"/>
</dbReference>
<dbReference type="InterPro" id="IPR050235">
    <property type="entry name" value="CK1_Ser-Thr_kinase"/>
</dbReference>
<sequence length="311" mass="35840">MVVIANKWDVLEKIGEGSFGQVFAGVDAETGERVAIKREAAEAHVPQLEHEYELYRYLTNVPGFPRVLYGGREGQYNVMVMEQLGPSLKDLQRKSPAGMLPLRTVVYCVPHMLRRLEDLHARGIVFRDVKPGQFCVGQYGENIHHAPMIYLVDLGLATYYTDKTGRHIAPKKPEFKKSKTGTARYASINVHKGRQHTRRDDIESLGYLIVELVKGRLPWTNMRAMTSHEGWKKTLAMKEDTLLYDLTDGLPDEFRMLLQYARDLQFKDTPDYRWIERMFVELALRLDEDAPGNRELIWEVEEQELEDGGGW</sequence>
<protein>
    <recommendedName>
        <fullName evidence="2">Protein kinase domain-containing protein</fullName>
    </recommendedName>
</protein>
<dbReference type="SMART" id="SM00220">
    <property type="entry name" value="S_TKc"/>
    <property type="match status" value="1"/>
</dbReference>
<name>A0A507DW37_9FUNG</name>
<dbReference type="Pfam" id="PF00069">
    <property type="entry name" value="Pkinase"/>
    <property type="match status" value="1"/>
</dbReference>
<dbReference type="InterPro" id="IPR011009">
    <property type="entry name" value="Kinase-like_dom_sf"/>
</dbReference>
<dbReference type="CDD" id="cd14016">
    <property type="entry name" value="STKc_CK1"/>
    <property type="match status" value="1"/>
</dbReference>
<accession>A0A507DW37</accession>
<gene>
    <name evidence="3" type="ORF">PhCBS80983_g05616</name>
</gene>
<comment type="caution">
    <text evidence="3">The sequence shown here is derived from an EMBL/GenBank/DDBJ whole genome shotgun (WGS) entry which is preliminary data.</text>
</comment>
<dbReference type="GO" id="GO:0005524">
    <property type="term" value="F:ATP binding"/>
    <property type="evidence" value="ECO:0007669"/>
    <property type="project" value="UniProtKB-UniRule"/>
</dbReference>
<dbReference type="InterPro" id="IPR017441">
    <property type="entry name" value="Protein_kinase_ATP_BS"/>
</dbReference>
<evidence type="ECO:0000259" key="2">
    <source>
        <dbReference type="PROSITE" id="PS50011"/>
    </source>
</evidence>
<proteinExistence type="predicted"/>
<feature type="binding site" evidence="1">
    <location>
        <position position="37"/>
    </location>
    <ligand>
        <name>ATP</name>
        <dbReference type="ChEBI" id="CHEBI:30616"/>
    </ligand>
</feature>
<dbReference type="AlphaFoldDB" id="A0A507DW37"/>
<dbReference type="PANTHER" id="PTHR11909">
    <property type="entry name" value="CASEIN KINASE-RELATED"/>
    <property type="match status" value="1"/>
</dbReference>
<dbReference type="PROSITE" id="PS00107">
    <property type="entry name" value="PROTEIN_KINASE_ATP"/>
    <property type="match status" value="1"/>
</dbReference>
<reference evidence="3 4" key="1">
    <citation type="journal article" date="2019" name="Sci. Rep.">
        <title>Comparative genomics of chytrid fungi reveal insights into the obligate biotrophic and pathogenic lifestyle of Synchytrium endobioticum.</title>
        <authorList>
            <person name="van de Vossenberg B.T.L.H."/>
            <person name="Warris S."/>
            <person name="Nguyen H.D.T."/>
            <person name="van Gent-Pelzer M.P.E."/>
            <person name="Joly D.L."/>
            <person name="van de Geest H.C."/>
            <person name="Bonants P.J.M."/>
            <person name="Smith D.S."/>
            <person name="Levesque C.A."/>
            <person name="van der Lee T.A.J."/>
        </authorList>
    </citation>
    <scope>NUCLEOTIDE SEQUENCE [LARGE SCALE GENOMIC DNA]</scope>
    <source>
        <strain evidence="3 4">CBS 809.83</strain>
    </source>
</reference>
<keyword evidence="1" id="KW-0067">ATP-binding</keyword>
<dbReference type="GO" id="GO:0004672">
    <property type="term" value="F:protein kinase activity"/>
    <property type="evidence" value="ECO:0007669"/>
    <property type="project" value="InterPro"/>
</dbReference>
<organism evidence="3 4">
    <name type="scientific">Powellomyces hirtus</name>
    <dbReference type="NCBI Taxonomy" id="109895"/>
    <lineage>
        <taxon>Eukaryota</taxon>
        <taxon>Fungi</taxon>
        <taxon>Fungi incertae sedis</taxon>
        <taxon>Chytridiomycota</taxon>
        <taxon>Chytridiomycota incertae sedis</taxon>
        <taxon>Chytridiomycetes</taxon>
        <taxon>Spizellomycetales</taxon>
        <taxon>Powellomycetaceae</taxon>
        <taxon>Powellomyces</taxon>
    </lineage>
</organism>
<keyword evidence="1" id="KW-0547">Nucleotide-binding</keyword>
<dbReference type="Gene3D" id="1.10.510.10">
    <property type="entry name" value="Transferase(Phosphotransferase) domain 1"/>
    <property type="match status" value="1"/>
</dbReference>
<dbReference type="SUPFAM" id="SSF56112">
    <property type="entry name" value="Protein kinase-like (PK-like)"/>
    <property type="match status" value="1"/>
</dbReference>
<dbReference type="STRING" id="109895.A0A507DW37"/>
<keyword evidence="4" id="KW-1185">Reference proteome</keyword>
<evidence type="ECO:0000313" key="3">
    <source>
        <dbReference type="EMBL" id="TPX55080.1"/>
    </source>
</evidence>
<feature type="domain" description="Protein kinase" evidence="2">
    <location>
        <begin position="8"/>
        <end position="306"/>
    </location>
</feature>
<dbReference type="PROSITE" id="PS50011">
    <property type="entry name" value="PROTEIN_KINASE_DOM"/>
    <property type="match status" value="1"/>
</dbReference>